<gene>
    <name evidence="1" type="ORF">SAMN05428963_11449</name>
</gene>
<evidence type="ECO:0000313" key="2">
    <source>
        <dbReference type="Proteomes" id="UP000190135"/>
    </source>
</evidence>
<organism evidence="1 2">
    <name type="scientific">Consotaella salsifontis</name>
    <dbReference type="NCBI Taxonomy" id="1365950"/>
    <lineage>
        <taxon>Bacteria</taxon>
        <taxon>Pseudomonadati</taxon>
        <taxon>Pseudomonadota</taxon>
        <taxon>Alphaproteobacteria</taxon>
        <taxon>Hyphomicrobiales</taxon>
        <taxon>Aurantimonadaceae</taxon>
        <taxon>Consotaella</taxon>
    </lineage>
</organism>
<accession>A0A1T4SU94</accession>
<dbReference type="EMBL" id="FUXL01000014">
    <property type="protein sequence ID" value="SKA31726.1"/>
    <property type="molecule type" value="Genomic_DNA"/>
</dbReference>
<dbReference type="Proteomes" id="UP000190135">
    <property type="component" value="Unassembled WGS sequence"/>
</dbReference>
<dbReference type="RefSeq" id="WP_078709675.1">
    <property type="nucleotide sequence ID" value="NZ_FUXL01000014.1"/>
</dbReference>
<reference evidence="1 2" key="1">
    <citation type="submission" date="2017-02" db="EMBL/GenBank/DDBJ databases">
        <authorList>
            <person name="Peterson S.W."/>
        </authorList>
    </citation>
    <scope>NUCLEOTIDE SEQUENCE [LARGE SCALE GENOMIC DNA]</scope>
    <source>
        <strain evidence="1 2">USBA 369</strain>
    </source>
</reference>
<name>A0A1T4SU94_9HYPH</name>
<sequence length="227" mass="24574">MTERTLIDNDVALKAACYTLVEETVEVLTIDDVAPAMLGVGRFVIAKRIERAKYIMDRNRASAAFSRLLARVLMIEPDDTELSIAADLEAEANRRGLELDGGESQLLAVLANRSCSFLVTGDKRAIVAMSRVAAKEADSRIMCFEQLVACIVSAAGHDNVRVRVCGEPLADRAVTSCFGCSLSEAPDPQYVLDGLASYSRHLNGEAPGVLSREGSFRGLVREKPQTP</sequence>
<dbReference type="OrthoDB" id="7597352at2"/>
<evidence type="ECO:0000313" key="1">
    <source>
        <dbReference type="EMBL" id="SKA31726.1"/>
    </source>
</evidence>
<dbReference type="AlphaFoldDB" id="A0A1T4SU94"/>
<keyword evidence="2" id="KW-1185">Reference proteome</keyword>
<dbReference type="STRING" id="1365950.SAMN05428963_11449"/>
<proteinExistence type="predicted"/>
<protein>
    <submittedName>
        <fullName evidence="1">Uncharacterized protein</fullName>
    </submittedName>
</protein>